<keyword evidence="2" id="KW-1185">Reference proteome</keyword>
<accession>A0A5J9U1H9</accession>
<sequence>MSRSAAPPIQFLRPHDLTCGELAGIILYAKKFKELKECRRLKVVQLPEEQKDMRPLDEILCFINGNGAISCNKEGALYRVPCKADPALREGLDIILKALGDWKQRQKGLVEAGHHEPREEDETKCQMEISLRELAHKSTMEDAISSQRSEMYVLPMAQKEIRMKKFFTTRKKSNARAL</sequence>
<dbReference type="Proteomes" id="UP000324897">
    <property type="component" value="Chromosome 7"/>
</dbReference>
<dbReference type="Gramene" id="TVU16881">
    <property type="protein sequence ID" value="TVU16881"/>
    <property type="gene ID" value="EJB05_32883"/>
</dbReference>
<proteinExistence type="predicted"/>
<evidence type="ECO:0000313" key="2">
    <source>
        <dbReference type="Proteomes" id="UP000324897"/>
    </source>
</evidence>
<protein>
    <submittedName>
        <fullName evidence="1">Uncharacterized protein</fullName>
    </submittedName>
</protein>
<reference evidence="1 2" key="1">
    <citation type="journal article" date="2019" name="Sci. Rep.">
        <title>A high-quality genome of Eragrostis curvula grass provides insights into Poaceae evolution and supports new strategies to enhance forage quality.</title>
        <authorList>
            <person name="Carballo J."/>
            <person name="Santos B.A.C.M."/>
            <person name="Zappacosta D."/>
            <person name="Garbus I."/>
            <person name="Selva J.P."/>
            <person name="Gallo C.A."/>
            <person name="Diaz A."/>
            <person name="Albertini E."/>
            <person name="Caccamo M."/>
            <person name="Echenique V."/>
        </authorList>
    </citation>
    <scope>NUCLEOTIDE SEQUENCE [LARGE SCALE GENOMIC DNA]</scope>
    <source>
        <strain evidence="2">cv. Victoria</strain>
        <tissue evidence="1">Leaf</tissue>
    </source>
</reference>
<gene>
    <name evidence="1" type="ORF">EJB05_32883</name>
</gene>
<name>A0A5J9U1H9_9POAL</name>
<organism evidence="1 2">
    <name type="scientific">Eragrostis curvula</name>
    <name type="common">weeping love grass</name>
    <dbReference type="NCBI Taxonomy" id="38414"/>
    <lineage>
        <taxon>Eukaryota</taxon>
        <taxon>Viridiplantae</taxon>
        <taxon>Streptophyta</taxon>
        <taxon>Embryophyta</taxon>
        <taxon>Tracheophyta</taxon>
        <taxon>Spermatophyta</taxon>
        <taxon>Magnoliopsida</taxon>
        <taxon>Liliopsida</taxon>
        <taxon>Poales</taxon>
        <taxon>Poaceae</taxon>
        <taxon>PACMAD clade</taxon>
        <taxon>Chloridoideae</taxon>
        <taxon>Eragrostideae</taxon>
        <taxon>Eragrostidinae</taxon>
        <taxon>Eragrostis</taxon>
    </lineage>
</organism>
<dbReference type="AlphaFoldDB" id="A0A5J9U1H9"/>
<comment type="caution">
    <text evidence="1">The sequence shown here is derived from an EMBL/GenBank/DDBJ whole genome shotgun (WGS) entry which is preliminary data.</text>
</comment>
<dbReference type="EMBL" id="RWGY01000029">
    <property type="protein sequence ID" value="TVU16881.1"/>
    <property type="molecule type" value="Genomic_DNA"/>
</dbReference>
<feature type="non-terminal residue" evidence="1">
    <location>
        <position position="1"/>
    </location>
</feature>
<evidence type="ECO:0000313" key="1">
    <source>
        <dbReference type="EMBL" id="TVU16881.1"/>
    </source>
</evidence>